<gene>
    <name evidence="1" type="ordered locus">Bphy_1740</name>
</gene>
<keyword evidence="2" id="KW-1185">Reference proteome</keyword>
<reference evidence="2" key="1">
    <citation type="journal article" date="2014" name="Stand. Genomic Sci.">
        <title>Complete genome sequence of Burkholderia phymatum STM815(T), a broad host range and efficient nitrogen-fixing symbiont of Mimosa species.</title>
        <authorList>
            <person name="Moulin L."/>
            <person name="Klonowska A."/>
            <person name="Caroline B."/>
            <person name="Booth K."/>
            <person name="Vriezen J.A."/>
            <person name="Melkonian R."/>
            <person name="James E.K."/>
            <person name="Young J.P."/>
            <person name="Bena G."/>
            <person name="Hauser L."/>
            <person name="Land M."/>
            <person name="Kyrpides N."/>
            <person name="Bruce D."/>
            <person name="Chain P."/>
            <person name="Copeland A."/>
            <person name="Pitluck S."/>
            <person name="Woyke T."/>
            <person name="Lizotte-Waniewski M."/>
            <person name="Bristow J."/>
            <person name="Riley M."/>
        </authorList>
    </citation>
    <scope>NUCLEOTIDE SEQUENCE [LARGE SCALE GENOMIC DNA]</scope>
    <source>
        <strain evidence="2">DSM 17167 / CIP 108236 / LMG 21445 / STM815</strain>
    </source>
</reference>
<dbReference type="AlphaFoldDB" id="B2JKU5"/>
<dbReference type="Proteomes" id="UP000001192">
    <property type="component" value="Chromosome 1"/>
</dbReference>
<dbReference type="HOGENOM" id="CLU_2448942_0_0_4"/>
<accession>B2JKU5</accession>
<evidence type="ECO:0000313" key="1">
    <source>
        <dbReference type="EMBL" id="ACC70922.1"/>
    </source>
</evidence>
<evidence type="ECO:0000313" key="2">
    <source>
        <dbReference type="Proteomes" id="UP000001192"/>
    </source>
</evidence>
<sequence length="89" mass="10137">MHSSEQCLVQRAFCNRIHIRLLLVTFRRCCDGSAPYKPSRTKLVAVRFGARVAGSQIFPLWRDAQLSAVGVQRASMPMKMQPCANRWET</sequence>
<name>B2JKU5_PARP8</name>
<dbReference type="EMBL" id="CP001043">
    <property type="protein sequence ID" value="ACC70922.1"/>
    <property type="molecule type" value="Genomic_DNA"/>
</dbReference>
<protein>
    <submittedName>
        <fullName evidence="1">Uncharacterized protein</fullName>
    </submittedName>
</protein>
<proteinExistence type="predicted"/>
<dbReference type="KEGG" id="bph:Bphy_1740"/>
<organism evidence="1 2">
    <name type="scientific">Paraburkholderia phymatum (strain DSM 17167 / CIP 108236 / LMG 21445 / STM815)</name>
    <name type="common">Burkholderia phymatum</name>
    <dbReference type="NCBI Taxonomy" id="391038"/>
    <lineage>
        <taxon>Bacteria</taxon>
        <taxon>Pseudomonadati</taxon>
        <taxon>Pseudomonadota</taxon>
        <taxon>Betaproteobacteria</taxon>
        <taxon>Burkholderiales</taxon>
        <taxon>Burkholderiaceae</taxon>
        <taxon>Paraburkholderia</taxon>
    </lineage>
</organism>